<feature type="transmembrane region" description="Helical" evidence="2">
    <location>
        <begin position="251"/>
        <end position="270"/>
    </location>
</feature>
<comment type="caution">
    <text evidence="4">The sequence shown here is derived from an EMBL/GenBank/DDBJ whole genome shotgun (WGS) entry which is preliminary data.</text>
</comment>
<dbReference type="STRING" id="246199.CUS_7217"/>
<reference evidence="4 5" key="1">
    <citation type="submission" date="2011-02" db="EMBL/GenBank/DDBJ databases">
        <authorList>
            <person name="Nelson K.E."/>
            <person name="Sutton G."/>
            <person name="Torralba M."/>
            <person name="Durkin S."/>
            <person name="Harkins D."/>
            <person name="Montgomery R."/>
            <person name="Ziemer C."/>
            <person name="Klaassens E."/>
            <person name="Ocuiv P."/>
            <person name="Morrison M."/>
        </authorList>
    </citation>
    <scope>NUCLEOTIDE SEQUENCE [LARGE SCALE GENOMIC DNA]</scope>
    <source>
        <strain evidence="4 5">8</strain>
    </source>
</reference>
<feature type="signal peptide" evidence="3">
    <location>
        <begin position="1"/>
        <end position="27"/>
    </location>
</feature>
<dbReference type="Proteomes" id="UP000004259">
    <property type="component" value="Unassembled WGS sequence"/>
</dbReference>
<protein>
    <submittedName>
        <fullName evidence="4">Conserved domain protein</fullName>
    </submittedName>
</protein>
<keyword evidence="2" id="KW-1133">Transmembrane helix</keyword>
<dbReference type="eggNOG" id="ENOG5030IHP">
    <property type="taxonomic scope" value="Bacteria"/>
</dbReference>
<evidence type="ECO:0000313" key="4">
    <source>
        <dbReference type="EMBL" id="EGC02550.1"/>
    </source>
</evidence>
<keyword evidence="5" id="KW-1185">Reference proteome</keyword>
<proteinExistence type="predicted"/>
<sequence length="279" mass="31008">MKIKQFFTSIMGSLLIGINAMGITALAETSLPDGAVKGLPERLAALDDEGNAVNSATGEYFFHVEDMQFGEVYSKNIQLMNLREDHSYHIYFYVEPLFKAGEIDLEKGCECSFFLDGEEIYRGDVNGKGNFDLSEQHFDCGNYEPGESHVLRCEIVWNDIDVIQNVDNGHRLVDKDGEHVLVGPGDSGYAEGEIEFKWIFYAMVDVPDSQTDIDDRRSSVPDKQESAAIPTSKADGFFPPYTGAVLKNGTVWLAAMGVITVMIAVLLVLIKKQKKDKDK</sequence>
<evidence type="ECO:0000313" key="5">
    <source>
        <dbReference type="Proteomes" id="UP000004259"/>
    </source>
</evidence>
<evidence type="ECO:0000256" key="2">
    <source>
        <dbReference type="SAM" id="Phobius"/>
    </source>
</evidence>
<name>E9SDL8_RUMAL</name>
<evidence type="ECO:0000256" key="1">
    <source>
        <dbReference type="SAM" id="MobiDB-lite"/>
    </source>
</evidence>
<feature type="region of interest" description="Disordered" evidence="1">
    <location>
        <begin position="212"/>
        <end position="231"/>
    </location>
</feature>
<accession>E9SDL8</accession>
<feature type="chain" id="PRO_5003243594" evidence="3">
    <location>
        <begin position="28"/>
        <end position="279"/>
    </location>
</feature>
<keyword evidence="3" id="KW-0732">Signal</keyword>
<keyword evidence="2" id="KW-0472">Membrane</keyword>
<organism evidence="4 5">
    <name type="scientific">Ruminococcus albus 8</name>
    <dbReference type="NCBI Taxonomy" id="246199"/>
    <lineage>
        <taxon>Bacteria</taxon>
        <taxon>Bacillati</taxon>
        <taxon>Bacillota</taxon>
        <taxon>Clostridia</taxon>
        <taxon>Eubacteriales</taxon>
        <taxon>Oscillospiraceae</taxon>
        <taxon>Ruminococcus</taxon>
    </lineage>
</organism>
<dbReference type="AlphaFoldDB" id="E9SDL8"/>
<keyword evidence="2" id="KW-0812">Transmembrane</keyword>
<gene>
    <name evidence="4" type="ORF">CUS_7217</name>
</gene>
<feature type="compositionally biased region" description="Basic and acidic residues" evidence="1">
    <location>
        <begin position="213"/>
        <end position="225"/>
    </location>
</feature>
<dbReference type="RefSeq" id="WP_002850432.1">
    <property type="nucleotide sequence ID" value="NZ_ADKM02000091.1"/>
</dbReference>
<evidence type="ECO:0000256" key="3">
    <source>
        <dbReference type="SAM" id="SignalP"/>
    </source>
</evidence>
<dbReference type="EMBL" id="ADKM02000091">
    <property type="protein sequence ID" value="EGC02550.1"/>
    <property type="molecule type" value="Genomic_DNA"/>
</dbReference>
<dbReference type="OrthoDB" id="1819368at2"/>